<keyword evidence="1" id="KW-0175">Coiled coil</keyword>
<dbReference type="GO" id="GO:0005886">
    <property type="term" value="C:plasma membrane"/>
    <property type="evidence" value="ECO:0007669"/>
    <property type="project" value="TreeGrafter"/>
</dbReference>
<keyword evidence="3" id="KW-0732">Signal</keyword>
<name>A0A9N9N2U8_9CUCU</name>
<feature type="signal peptide" evidence="3">
    <location>
        <begin position="1"/>
        <end position="20"/>
    </location>
</feature>
<gene>
    <name evidence="4" type="ORF">CEUTPL_LOCUS13534</name>
</gene>
<dbReference type="AlphaFoldDB" id="A0A9N9N2U8"/>
<feature type="region of interest" description="Disordered" evidence="2">
    <location>
        <begin position="532"/>
        <end position="551"/>
    </location>
</feature>
<organism evidence="4 5">
    <name type="scientific">Ceutorhynchus assimilis</name>
    <name type="common">cabbage seed weevil</name>
    <dbReference type="NCBI Taxonomy" id="467358"/>
    <lineage>
        <taxon>Eukaryota</taxon>
        <taxon>Metazoa</taxon>
        <taxon>Ecdysozoa</taxon>
        <taxon>Arthropoda</taxon>
        <taxon>Hexapoda</taxon>
        <taxon>Insecta</taxon>
        <taxon>Pterygota</taxon>
        <taxon>Neoptera</taxon>
        <taxon>Endopterygota</taxon>
        <taxon>Coleoptera</taxon>
        <taxon>Polyphaga</taxon>
        <taxon>Cucujiformia</taxon>
        <taxon>Curculionidae</taxon>
        <taxon>Ceutorhynchinae</taxon>
        <taxon>Ceutorhynchus</taxon>
    </lineage>
</organism>
<dbReference type="OrthoDB" id="8190635at2759"/>
<keyword evidence="5" id="KW-1185">Reference proteome</keyword>
<sequence>MKATVLFLCWTCFLVPKTSAVVTTEDIRIAILQMVNVARTTDDKLERHEFREKQLGEQLKKGLINIDKRIKLLDPLKGAVGRLDERLAAVETILLQKDKEDRDRQLQQQQILEVVLDIQKKMPQLLDQLNQDLTQKVIMSQPPAAISEPMMTKQDFVLMEKEVAVKMDKVETTIKNMGEELAKLRQENLSDVNNNKSMDILEKVVKRQLDNSESLLAKYENKLAEFNNRIPELPVIDFKEQDEWKRDLLQAFDTQKTKLTDLALDIKSVQNQIAVLPQKPDLELLQSITLNKIDQLPKRSSMDGGNFERELQEIKNVTLKNHEEVKSSFNELTEISSHLTESFATNYAKIINEVQSLGKMEQSIMQTADSVLDTRRRVEYGVHQIIAEIEKQIKAASGDISQGINDRFESFEMSILDEEYGALHNLTSKIQEEIGRVWRQIGIMHQQMSASTDTLNKLQNQTDAYVSGSLDVMDSMKGKVTQITGRMSEVDENLNFLLGKLSLLSQEFNRIKSGLGTTLDEIRTSFQKVQNKIKDQGPGPHKISSNEIEIS</sequence>
<dbReference type="EMBL" id="OU892285">
    <property type="protein sequence ID" value="CAG9773133.1"/>
    <property type="molecule type" value="Genomic_DNA"/>
</dbReference>
<evidence type="ECO:0000256" key="2">
    <source>
        <dbReference type="SAM" id="MobiDB-lite"/>
    </source>
</evidence>
<accession>A0A9N9N2U8</accession>
<proteinExistence type="predicted"/>
<dbReference type="Proteomes" id="UP001152799">
    <property type="component" value="Chromosome 9"/>
</dbReference>
<evidence type="ECO:0000256" key="1">
    <source>
        <dbReference type="SAM" id="Coils"/>
    </source>
</evidence>
<evidence type="ECO:0000313" key="4">
    <source>
        <dbReference type="EMBL" id="CAG9773133.1"/>
    </source>
</evidence>
<dbReference type="PANTHER" id="PTHR39960:SF1">
    <property type="entry name" value="LD34147P"/>
    <property type="match status" value="1"/>
</dbReference>
<reference evidence="4" key="1">
    <citation type="submission" date="2022-01" db="EMBL/GenBank/DDBJ databases">
        <authorList>
            <person name="King R."/>
        </authorList>
    </citation>
    <scope>NUCLEOTIDE SEQUENCE</scope>
</reference>
<feature type="chain" id="PRO_5040256921" evidence="3">
    <location>
        <begin position="21"/>
        <end position="551"/>
    </location>
</feature>
<dbReference type="PANTHER" id="PTHR39960">
    <property type="entry name" value="LD34147P"/>
    <property type="match status" value="1"/>
</dbReference>
<feature type="coiled-coil region" evidence="1">
    <location>
        <begin position="167"/>
        <end position="229"/>
    </location>
</feature>
<protein>
    <submittedName>
        <fullName evidence="4">Uncharacterized protein</fullName>
    </submittedName>
</protein>
<evidence type="ECO:0000256" key="3">
    <source>
        <dbReference type="SAM" id="SignalP"/>
    </source>
</evidence>
<evidence type="ECO:0000313" key="5">
    <source>
        <dbReference type="Proteomes" id="UP001152799"/>
    </source>
</evidence>